<feature type="chain" id="PRO_5021991851" description="VCBS repeat-containing protein" evidence="1">
    <location>
        <begin position="21"/>
        <end position="267"/>
    </location>
</feature>
<evidence type="ECO:0000313" key="2">
    <source>
        <dbReference type="EMBL" id="GEP41623.1"/>
    </source>
</evidence>
<evidence type="ECO:0000256" key="1">
    <source>
        <dbReference type="SAM" id="SignalP"/>
    </source>
</evidence>
<name>A0A512M4G7_9BACT</name>
<dbReference type="RefSeq" id="WP_146849083.1">
    <property type="nucleotide sequence ID" value="NZ_BKAG01000004.1"/>
</dbReference>
<protein>
    <recommendedName>
        <fullName evidence="4">VCBS repeat-containing protein</fullName>
    </recommendedName>
</protein>
<dbReference type="SUPFAM" id="SSF69318">
    <property type="entry name" value="Integrin alpha N-terminal domain"/>
    <property type="match status" value="1"/>
</dbReference>
<organism evidence="2 3">
    <name type="scientific">Brevifollis gellanilyticus</name>
    <dbReference type="NCBI Taxonomy" id="748831"/>
    <lineage>
        <taxon>Bacteria</taxon>
        <taxon>Pseudomonadati</taxon>
        <taxon>Verrucomicrobiota</taxon>
        <taxon>Verrucomicrobiia</taxon>
        <taxon>Verrucomicrobiales</taxon>
        <taxon>Verrucomicrobiaceae</taxon>
    </lineage>
</organism>
<gene>
    <name evidence="2" type="ORF">BGE01nite_09140</name>
</gene>
<feature type="signal peptide" evidence="1">
    <location>
        <begin position="1"/>
        <end position="20"/>
    </location>
</feature>
<proteinExistence type="predicted"/>
<evidence type="ECO:0000313" key="3">
    <source>
        <dbReference type="Proteomes" id="UP000321577"/>
    </source>
</evidence>
<keyword evidence="1" id="KW-0732">Signal</keyword>
<dbReference type="AlphaFoldDB" id="A0A512M4G7"/>
<dbReference type="InterPro" id="IPR028994">
    <property type="entry name" value="Integrin_alpha_N"/>
</dbReference>
<accession>A0A512M4G7</accession>
<reference evidence="2 3" key="1">
    <citation type="submission" date="2019-07" db="EMBL/GenBank/DDBJ databases">
        <title>Whole genome shotgun sequence of Brevifollis gellanilyticus NBRC 108608.</title>
        <authorList>
            <person name="Hosoyama A."/>
            <person name="Uohara A."/>
            <person name="Ohji S."/>
            <person name="Ichikawa N."/>
        </authorList>
    </citation>
    <scope>NUCLEOTIDE SEQUENCE [LARGE SCALE GENOMIC DNA]</scope>
    <source>
        <strain evidence="2 3">NBRC 108608</strain>
    </source>
</reference>
<keyword evidence="3" id="KW-1185">Reference proteome</keyword>
<dbReference type="EMBL" id="BKAG01000004">
    <property type="protein sequence ID" value="GEP41623.1"/>
    <property type="molecule type" value="Genomic_DNA"/>
</dbReference>
<evidence type="ECO:0008006" key="4">
    <source>
        <dbReference type="Google" id="ProtNLM"/>
    </source>
</evidence>
<dbReference type="OrthoDB" id="9814379at2"/>
<sequence>MKTLLLLSAVLLAPALSVTAAEPAIFLELPTLYVIGGHAEGKWLGTQKAGKAMKPNTPFRIFTLNGESGKLTAKKAAAMEDVCMDVWSAEVEPEIEKDGIAIAASWEPMPRPVKASSNTLEVYIKAVSDILVSQGIRKPTVKITQHLRTDLDGDGNEEVLLSATHYKTSEGLGDVPTSASAGNYSFVALRRVIDGKVHTQILDGEFYEKSKEFNAPNLHQVSAILDLDGDGKMEVILSSEYYEGGATTVWQFGAKEATKVLEVACGV</sequence>
<dbReference type="Proteomes" id="UP000321577">
    <property type="component" value="Unassembled WGS sequence"/>
</dbReference>
<comment type="caution">
    <text evidence="2">The sequence shown here is derived from an EMBL/GenBank/DDBJ whole genome shotgun (WGS) entry which is preliminary data.</text>
</comment>
<dbReference type="Gene3D" id="2.130.10.130">
    <property type="entry name" value="Integrin alpha, N-terminal"/>
    <property type="match status" value="1"/>
</dbReference>